<dbReference type="PANTHER" id="PTHR24221">
    <property type="entry name" value="ATP-BINDING CASSETTE SUB-FAMILY B"/>
    <property type="match status" value="1"/>
</dbReference>
<dbReference type="GO" id="GO:0005524">
    <property type="term" value="F:ATP binding"/>
    <property type="evidence" value="ECO:0007669"/>
    <property type="project" value="UniProtKB-KW"/>
</dbReference>
<dbReference type="GO" id="GO:0016020">
    <property type="term" value="C:membrane"/>
    <property type="evidence" value="ECO:0007669"/>
    <property type="project" value="UniProtKB-SubCell"/>
</dbReference>
<evidence type="ECO:0000256" key="4">
    <source>
        <dbReference type="ARBA" id="ARBA00022692"/>
    </source>
</evidence>
<evidence type="ECO:0000256" key="2">
    <source>
        <dbReference type="ARBA" id="ARBA00014334"/>
    </source>
</evidence>
<dbReference type="Gene3D" id="3.40.50.300">
    <property type="entry name" value="P-loop containing nucleotide triphosphate hydrolases"/>
    <property type="match status" value="1"/>
</dbReference>
<reference evidence="14 15" key="2">
    <citation type="journal article" date="2007" name="BMC Biol.">
        <title>A 100%-complete sequence reveals unusually simple genomic features in the hot-spring red alga Cyanidioschyzon merolae.</title>
        <authorList>
            <person name="Nozaki H."/>
            <person name="Takano H."/>
            <person name="Misumi O."/>
            <person name="Terasawa K."/>
            <person name="Matsuzaki M."/>
            <person name="Maruyama S."/>
            <person name="Nishida K."/>
            <person name="Yagisawa F."/>
            <person name="Yoshida Y."/>
            <person name="Fujiwara T."/>
            <person name="Takio S."/>
            <person name="Tamura K."/>
            <person name="Chung S.J."/>
            <person name="Nakamura S."/>
            <person name="Kuroiwa H."/>
            <person name="Tanaka K."/>
            <person name="Sato N."/>
            <person name="Kuroiwa T."/>
        </authorList>
    </citation>
    <scope>NUCLEOTIDE SEQUENCE [LARGE SCALE GENOMIC DNA]</scope>
    <source>
        <strain evidence="14 15">10D</strain>
    </source>
</reference>
<evidence type="ECO:0000256" key="11">
    <source>
        <dbReference type="SAM" id="Phobius"/>
    </source>
</evidence>
<keyword evidence="4 11" id="KW-0812">Transmembrane</keyword>
<evidence type="ECO:0000259" key="13">
    <source>
        <dbReference type="PROSITE" id="PS50929"/>
    </source>
</evidence>
<dbReference type="Gramene" id="CMT066CT">
    <property type="protein sequence ID" value="CMT066CT"/>
    <property type="gene ID" value="CMT066C"/>
</dbReference>
<dbReference type="PANTHER" id="PTHR24221:SF654">
    <property type="entry name" value="ATP-BINDING CASSETTE SUB-FAMILY B MEMBER 6"/>
    <property type="match status" value="1"/>
</dbReference>
<feature type="compositionally biased region" description="Low complexity" evidence="10">
    <location>
        <begin position="447"/>
        <end position="459"/>
    </location>
</feature>
<evidence type="ECO:0000313" key="14">
    <source>
        <dbReference type="EMBL" id="BAM83086.1"/>
    </source>
</evidence>
<dbReference type="eggNOG" id="KOG0056">
    <property type="taxonomic scope" value="Eukaryota"/>
</dbReference>
<keyword evidence="8 11" id="KW-0472">Membrane</keyword>
<evidence type="ECO:0000256" key="10">
    <source>
        <dbReference type="SAM" id="MobiDB-lite"/>
    </source>
</evidence>
<organism evidence="14 15">
    <name type="scientific">Cyanidioschyzon merolae (strain NIES-3377 / 10D)</name>
    <name type="common">Unicellular red alga</name>
    <dbReference type="NCBI Taxonomy" id="280699"/>
    <lineage>
        <taxon>Eukaryota</taxon>
        <taxon>Rhodophyta</taxon>
        <taxon>Bangiophyceae</taxon>
        <taxon>Cyanidiales</taxon>
        <taxon>Cyanidiaceae</taxon>
        <taxon>Cyanidioschyzon</taxon>
    </lineage>
</organism>
<dbReference type="InterPro" id="IPR027417">
    <property type="entry name" value="P-loop_NTPase"/>
</dbReference>
<gene>
    <name evidence="14" type="ORF">CYME_CMT066C</name>
</gene>
<evidence type="ECO:0000256" key="7">
    <source>
        <dbReference type="ARBA" id="ARBA00022989"/>
    </source>
</evidence>
<dbReference type="Proteomes" id="UP000007014">
    <property type="component" value="Chromosome 20"/>
</dbReference>
<dbReference type="PROSITE" id="PS50929">
    <property type="entry name" value="ABC_TM1F"/>
    <property type="match status" value="1"/>
</dbReference>
<dbReference type="InterPro" id="IPR017871">
    <property type="entry name" value="ABC_transporter-like_CS"/>
</dbReference>
<dbReference type="PROSITE" id="PS00211">
    <property type="entry name" value="ABC_TRANSPORTER_1"/>
    <property type="match status" value="1"/>
</dbReference>
<dbReference type="InterPro" id="IPR011527">
    <property type="entry name" value="ABC1_TM_dom"/>
</dbReference>
<feature type="domain" description="ABC transporter" evidence="12">
    <location>
        <begin position="450"/>
        <end position="692"/>
    </location>
</feature>
<proteinExistence type="inferred from homology"/>
<dbReference type="Pfam" id="PF00005">
    <property type="entry name" value="ABC_tran"/>
    <property type="match status" value="1"/>
</dbReference>
<evidence type="ECO:0000259" key="12">
    <source>
        <dbReference type="PROSITE" id="PS50893"/>
    </source>
</evidence>
<keyword evidence="5" id="KW-0547">Nucleotide-binding</keyword>
<dbReference type="AlphaFoldDB" id="M1UXB5"/>
<evidence type="ECO:0000313" key="15">
    <source>
        <dbReference type="Proteomes" id="UP000007014"/>
    </source>
</evidence>
<reference evidence="14 15" key="1">
    <citation type="journal article" date="2004" name="Nature">
        <title>Genome sequence of the ultrasmall unicellular red alga Cyanidioschyzon merolae 10D.</title>
        <authorList>
            <person name="Matsuzaki M."/>
            <person name="Misumi O."/>
            <person name="Shin-i T."/>
            <person name="Maruyama S."/>
            <person name="Takahara M."/>
            <person name="Miyagishima S."/>
            <person name="Mori T."/>
            <person name="Nishida K."/>
            <person name="Yagisawa F."/>
            <person name="Nishida K."/>
            <person name="Yoshida Y."/>
            <person name="Nishimura Y."/>
            <person name="Nakao S."/>
            <person name="Kobayashi T."/>
            <person name="Momoyama Y."/>
            <person name="Higashiyama T."/>
            <person name="Minoda A."/>
            <person name="Sano M."/>
            <person name="Nomoto H."/>
            <person name="Oishi K."/>
            <person name="Hayashi H."/>
            <person name="Ohta F."/>
            <person name="Nishizaka S."/>
            <person name="Haga S."/>
            <person name="Miura S."/>
            <person name="Morishita T."/>
            <person name="Kabeya Y."/>
            <person name="Terasawa K."/>
            <person name="Suzuki Y."/>
            <person name="Ishii Y."/>
            <person name="Asakawa S."/>
            <person name="Takano H."/>
            <person name="Ohta N."/>
            <person name="Kuroiwa H."/>
            <person name="Tanaka K."/>
            <person name="Shimizu N."/>
            <person name="Sugano S."/>
            <person name="Sato N."/>
            <person name="Nozaki H."/>
            <person name="Ogasawara N."/>
            <person name="Kohara Y."/>
            <person name="Kuroiwa T."/>
        </authorList>
    </citation>
    <scope>NUCLEOTIDE SEQUENCE [LARGE SCALE GENOMIC DNA]</scope>
    <source>
        <strain evidence="14 15">10D</strain>
    </source>
</reference>
<dbReference type="KEGG" id="cme:CYME_CMT066C"/>
<dbReference type="SUPFAM" id="SSF90123">
    <property type="entry name" value="ABC transporter transmembrane region"/>
    <property type="match status" value="1"/>
</dbReference>
<keyword evidence="6 14" id="KW-0067">ATP-binding</keyword>
<dbReference type="Pfam" id="PF00664">
    <property type="entry name" value="ABC_membrane"/>
    <property type="match status" value="1"/>
</dbReference>
<evidence type="ECO:0000256" key="6">
    <source>
        <dbReference type="ARBA" id="ARBA00022840"/>
    </source>
</evidence>
<dbReference type="InterPro" id="IPR003439">
    <property type="entry name" value="ABC_transporter-like_ATP-bd"/>
</dbReference>
<dbReference type="InterPro" id="IPR039421">
    <property type="entry name" value="Type_1_exporter"/>
</dbReference>
<dbReference type="GO" id="GO:0016887">
    <property type="term" value="F:ATP hydrolysis activity"/>
    <property type="evidence" value="ECO:0007669"/>
    <property type="project" value="InterPro"/>
</dbReference>
<evidence type="ECO:0000256" key="5">
    <source>
        <dbReference type="ARBA" id="ARBA00022741"/>
    </source>
</evidence>
<feature type="transmembrane region" description="Helical" evidence="11">
    <location>
        <begin position="206"/>
        <end position="225"/>
    </location>
</feature>
<dbReference type="GeneID" id="16998198"/>
<dbReference type="InterPro" id="IPR036640">
    <property type="entry name" value="ABC1_TM_sf"/>
</dbReference>
<dbReference type="SUPFAM" id="SSF52540">
    <property type="entry name" value="P-loop containing nucleoside triphosphate hydrolases"/>
    <property type="match status" value="1"/>
</dbReference>
<evidence type="ECO:0000256" key="1">
    <source>
        <dbReference type="ARBA" id="ARBA00004141"/>
    </source>
</evidence>
<comment type="subcellular location">
    <subcellularLocation>
        <location evidence="1">Membrane</location>
        <topology evidence="1">Multi-pass membrane protein</topology>
    </subcellularLocation>
</comment>
<dbReference type="CDD" id="cd18560">
    <property type="entry name" value="ABC_6TM_ATM1_ABCB7_HMT1_ABCB6"/>
    <property type="match status" value="1"/>
</dbReference>
<dbReference type="OrthoDB" id="6500128at2759"/>
<dbReference type="GO" id="GO:0140359">
    <property type="term" value="F:ABC-type transporter activity"/>
    <property type="evidence" value="ECO:0007669"/>
    <property type="project" value="InterPro"/>
</dbReference>
<feature type="domain" description="ABC transmembrane type-1" evidence="13">
    <location>
        <begin position="96"/>
        <end position="385"/>
    </location>
</feature>
<comment type="similarity">
    <text evidence="9">Belongs to the ABC transporter superfamily. ABCB family. Heavy Metal importer (TC 3.A.1.210) subfamily.</text>
</comment>
<keyword evidence="7 11" id="KW-1133">Transmembrane helix</keyword>
<protein>
    <recommendedName>
        <fullName evidence="2">Probable ATP-dependent transporter ycf16</fullName>
    </recommendedName>
</protein>
<dbReference type="InterPro" id="IPR003593">
    <property type="entry name" value="AAA+_ATPase"/>
</dbReference>
<keyword evidence="3" id="KW-0813">Transport</keyword>
<feature type="transmembrane region" description="Helical" evidence="11">
    <location>
        <begin position="231"/>
        <end position="256"/>
    </location>
</feature>
<dbReference type="SMART" id="SM00382">
    <property type="entry name" value="AAA"/>
    <property type="match status" value="1"/>
</dbReference>
<keyword evidence="15" id="KW-1185">Reference proteome</keyword>
<feature type="region of interest" description="Disordered" evidence="10">
    <location>
        <begin position="439"/>
        <end position="467"/>
    </location>
</feature>
<dbReference type="RefSeq" id="XP_005539122.1">
    <property type="nucleotide sequence ID" value="XM_005539065.1"/>
</dbReference>
<dbReference type="OMA" id="VTIYMAK"/>
<dbReference type="Gene3D" id="1.20.1560.10">
    <property type="entry name" value="ABC transporter type 1, transmembrane domain"/>
    <property type="match status" value="1"/>
</dbReference>
<dbReference type="FunFam" id="3.40.50.300:FF:000287">
    <property type="entry name" value="Multidrug ABC transporter ATP-binding protein"/>
    <property type="match status" value="1"/>
</dbReference>
<accession>M1UXB5</accession>
<name>M1UXB5_CYAM1</name>
<dbReference type="EMBL" id="AP006502">
    <property type="protein sequence ID" value="BAM83086.1"/>
    <property type="molecule type" value="Genomic_DNA"/>
</dbReference>
<evidence type="ECO:0000256" key="3">
    <source>
        <dbReference type="ARBA" id="ARBA00022448"/>
    </source>
</evidence>
<evidence type="ECO:0000256" key="8">
    <source>
        <dbReference type="ARBA" id="ARBA00023136"/>
    </source>
</evidence>
<evidence type="ECO:0000256" key="9">
    <source>
        <dbReference type="ARBA" id="ARBA00024363"/>
    </source>
</evidence>
<dbReference type="PROSITE" id="PS50893">
    <property type="entry name" value="ABC_TRANSPORTER_2"/>
    <property type="match status" value="1"/>
</dbReference>
<feature type="transmembrane region" description="Helical" evidence="11">
    <location>
        <begin position="93"/>
        <end position="116"/>
    </location>
</feature>
<dbReference type="HOGENOM" id="CLU_000604_84_1_1"/>
<sequence>MARRWKLKLPELRFLNWRRWEAYTDSWETSSSTDVEKLVEPAHRETLSLPDTSEVRRLLASLAPFELERLQSVQAVFWLLKPFLWPREWRIRFYVALTFVLTVAGKVLTVLAPVALKRVIDALASAPVGSSTAAVRKAVTYTVLYAASRFGMQLLNDGQRYAWLTVSQTATRAIALTTFAHLHSLSIDFHWQRRTGEVIRVMDRGVASLGEVLSVFVFTVFPTAIELLLVLWVFFAMGSFWIAITVLVSVLVYGVYSKQLTEWRTSYRKLYNERDNAAEARMVDSLLNSETVKLFTAEAREVNRYTEAYVALQESERTLIATLGLLNSGQSVIISLGVGISMVMATRRVARGEASAGDLVMVNAYILQLYQPLRWLGSAYRQIMRALTDLDKLSRLLALEPTVRDLPGAPALRRRHGQVEFHQVTFHYDVLWSGTEPGAATRAQMPSTATDTATATSSSSGGGGGAGGAGGVHNLSFTIPPQRVVAVVGPSGAGKSTIVRLLLRLIDPQQGAVYIDGQNIAHVSQQSVRHAIGVVAQDPVLFNETIAYNIAYGVDAAATPACIEAAARAAHIHDFITKLPDGYQTVVGERGVRLSGGEKQRVAIARAILKNPSILVLDEATSALDTATERAIQANLMEMRTGRTTLVVAHRLSTVIDADEILVLNGNGEIVERGAHAELVSRPQGAYRAMWEAQARAQVTTSDSVPSTTA</sequence>